<dbReference type="AlphaFoldDB" id="A0A9D2SXP5"/>
<organism evidence="2 3">
    <name type="scientific">Candidatus Mediterraneibacter faecigallinarum</name>
    <dbReference type="NCBI Taxonomy" id="2838669"/>
    <lineage>
        <taxon>Bacteria</taxon>
        <taxon>Bacillati</taxon>
        <taxon>Bacillota</taxon>
        <taxon>Clostridia</taxon>
        <taxon>Lachnospirales</taxon>
        <taxon>Lachnospiraceae</taxon>
        <taxon>Mediterraneibacter</taxon>
    </lineage>
</organism>
<evidence type="ECO:0000313" key="3">
    <source>
        <dbReference type="Proteomes" id="UP000823894"/>
    </source>
</evidence>
<sequence length="69" mass="8149">MNEKRLGAFEKMLENIQREHDSIQRQMDGLKDQGKTKSATYRQLMGRKMTYQSMLGMYEVYGLLEKGEK</sequence>
<dbReference type="EMBL" id="DWWK01000183">
    <property type="protein sequence ID" value="HJC39598.1"/>
    <property type="molecule type" value="Genomic_DNA"/>
</dbReference>
<protein>
    <submittedName>
        <fullName evidence="2">Uncharacterized protein</fullName>
    </submittedName>
</protein>
<reference evidence="2" key="1">
    <citation type="journal article" date="2021" name="PeerJ">
        <title>Extensive microbial diversity within the chicken gut microbiome revealed by metagenomics and culture.</title>
        <authorList>
            <person name="Gilroy R."/>
            <person name="Ravi A."/>
            <person name="Getino M."/>
            <person name="Pursley I."/>
            <person name="Horton D.L."/>
            <person name="Alikhan N.F."/>
            <person name="Baker D."/>
            <person name="Gharbi K."/>
            <person name="Hall N."/>
            <person name="Watson M."/>
            <person name="Adriaenssens E.M."/>
            <person name="Foster-Nyarko E."/>
            <person name="Jarju S."/>
            <person name="Secka A."/>
            <person name="Antonio M."/>
            <person name="Oren A."/>
            <person name="Chaudhuri R.R."/>
            <person name="La Ragione R."/>
            <person name="Hildebrand F."/>
            <person name="Pallen M.J."/>
        </authorList>
    </citation>
    <scope>NUCLEOTIDE SEQUENCE</scope>
    <source>
        <strain evidence="2">ChiGjej1B1-1692</strain>
    </source>
</reference>
<feature type="coiled-coil region" evidence="1">
    <location>
        <begin position="6"/>
        <end position="33"/>
    </location>
</feature>
<comment type="caution">
    <text evidence="2">The sequence shown here is derived from an EMBL/GenBank/DDBJ whole genome shotgun (WGS) entry which is preliminary data.</text>
</comment>
<gene>
    <name evidence="2" type="ORF">H9757_11150</name>
</gene>
<evidence type="ECO:0000313" key="2">
    <source>
        <dbReference type="EMBL" id="HJC39598.1"/>
    </source>
</evidence>
<proteinExistence type="predicted"/>
<accession>A0A9D2SXP5</accession>
<keyword evidence="1" id="KW-0175">Coiled coil</keyword>
<reference evidence="2" key="2">
    <citation type="submission" date="2021-04" db="EMBL/GenBank/DDBJ databases">
        <authorList>
            <person name="Gilroy R."/>
        </authorList>
    </citation>
    <scope>NUCLEOTIDE SEQUENCE</scope>
    <source>
        <strain evidence="2">ChiGjej1B1-1692</strain>
    </source>
</reference>
<name>A0A9D2SXP5_9FIRM</name>
<evidence type="ECO:0000256" key="1">
    <source>
        <dbReference type="SAM" id="Coils"/>
    </source>
</evidence>
<dbReference type="Proteomes" id="UP000823894">
    <property type="component" value="Unassembled WGS sequence"/>
</dbReference>